<dbReference type="RefSeq" id="YP_004322982.1">
    <property type="nucleotide sequence ID" value="NC_015282.1"/>
</dbReference>
<sequence>MNSNNNSKTFSHSSQIIMQSKYQGIEDGDWDDILTPDDYDLYLEMRQYEKANR</sequence>
<dbReference type="KEGG" id="vg:10327537"/>
<keyword evidence="2" id="KW-1185">Reference proteome</keyword>
<dbReference type="EMBL" id="GU071094">
    <property type="protein sequence ID" value="ADO97259.1"/>
    <property type="molecule type" value="Genomic_DNA"/>
</dbReference>
<evidence type="ECO:0000313" key="2">
    <source>
        <dbReference type="Proteomes" id="UP000006523"/>
    </source>
</evidence>
<reference evidence="1 2" key="1">
    <citation type="journal article" date="2010" name="Environ. Microbiol.">
        <title>Genomic analysis of oceanic cyanobacterial myoviruses compared with T4-like myoviruses from diverse hosts and environments.</title>
        <authorList>
            <person name="Sullivan M.B."/>
            <person name="Huang K.H."/>
            <person name="Ignacio-Espinoza J.C."/>
            <person name="Berlin A.M."/>
            <person name="Kelly L."/>
            <person name="Weigele P.R."/>
            <person name="DeFrancesco A.S."/>
            <person name="Kern S.E."/>
            <person name="Thompson L.R."/>
            <person name="Young S."/>
            <person name="Yandava C."/>
            <person name="Fu R."/>
            <person name="Krastins B."/>
            <person name="Chase M."/>
            <person name="Sarracino D."/>
            <person name="Osburne M.S."/>
            <person name="Henn M.R."/>
            <person name="Chisholm S.W."/>
        </authorList>
    </citation>
    <scope>NUCLEOTIDE SEQUENCE [LARGE SCALE GENOMIC DNA]</scope>
    <source>
        <strain evidence="1">6501-1</strain>
    </source>
</reference>
<organism evidence="1 2">
    <name type="scientific">Synechococcus phage S-SM1</name>
    <dbReference type="NCBI Taxonomy" id="444859"/>
    <lineage>
        <taxon>Viruses</taxon>
        <taxon>Duplodnaviria</taxon>
        <taxon>Heunggongvirae</taxon>
        <taxon>Uroviricota</taxon>
        <taxon>Caudoviricetes</taxon>
        <taxon>Pantevenvirales</taxon>
        <taxon>Kyanoviridae</taxon>
        <taxon>Thetisvirus</taxon>
        <taxon>Thetisvirus ssm1</taxon>
    </lineage>
</organism>
<accession>E3SI98</accession>
<evidence type="ECO:0000313" key="1">
    <source>
        <dbReference type="EMBL" id="ADO97259.1"/>
    </source>
</evidence>
<dbReference type="OrthoDB" id="29177at10239"/>
<protein>
    <submittedName>
        <fullName evidence="1">Uncharacterized protein</fullName>
    </submittedName>
</protein>
<dbReference type="Proteomes" id="UP000006523">
    <property type="component" value="Segment"/>
</dbReference>
<name>E3SI98_9CAUD</name>
<gene>
    <name evidence="1" type="ORF">SSM1_091</name>
</gene>
<proteinExistence type="predicted"/>
<dbReference type="GeneID" id="10327537"/>